<feature type="region of interest" description="Disordered" evidence="1">
    <location>
        <begin position="1"/>
        <end position="38"/>
    </location>
</feature>
<sequence length="100" mass="10882">MRSSKTPYAPGSDSCPVQPCPASVEGTRPSRSATRGTAAVEVRPRLVTKAVTVGQDKGCEWQEVLRYSGRQKEKITSLPAEGPAKRTMTPRESRSSFPFD</sequence>
<evidence type="ECO:0000313" key="3">
    <source>
        <dbReference type="Proteomes" id="UP001487740"/>
    </source>
</evidence>
<organism evidence="2 3">
    <name type="scientific">Scylla paramamosain</name>
    <name type="common">Mud crab</name>
    <dbReference type="NCBI Taxonomy" id="85552"/>
    <lineage>
        <taxon>Eukaryota</taxon>
        <taxon>Metazoa</taxon>
        <taxon>Ecdysozoa</taxon>
        <taxon>Arthropoda</taxon>
        <taxon>Crustacea</taxon>
        <taxon>Multicrustacea</taxon>
        <taxon>Malacostraca</taxon>
        <taxon>Eumalacostraca</taxon>
        <taxon>Eucarida</taxon>
        <taxon>Decapoda</taxon>
        <taxon>Pleocyemata</taxon>
        <taxon>Brachyura</taxon>
        <taxon>Eubrachyura</taxon>
        <taxon>Portunoidea</taxon>
        <taxon>Portunidae</taxon>
        <taxon>Portuninae</taxon>
        <taxon>Scylla</taxon>
    </lineage>
</organism>
<comment type="caution">
    <text evidence="2">The sequence shown here is derived from an EMBL/GenBank/DDBJ whole genome shotgun (WGS) entry which is preliminary data.</text>
</comment>
<dbReference type="AlphaFoldDB" id="A0AAW0U0W0"/>
<evidence type="ECO:0000256" key="1">
    <source>
        <dbReference type="SAM" id="MobiDB-lite"/>
    </source>
</evidence>
<dbReference type="EMBL" id="JARAKH010000020">
    <property type="protein sequence ID" value="KAK8393642.1"/>
    <property type="molecule type" value="Genomic_DNA"/>
</dbReference>
<evidence type="ECO:0000313" key="2">
    <source>
        <dbReference type="EMBL" id="KAK8393642.1"/>
    </source>
</evidence>
<reference evidence="2 3" key="1">
    <citation type="submission" date="2023-03" db="EMBL/GenBank/DDBJ databases">
        <title>High-quality genome of Scylla paramamosain provides insights in environmental adaptation.</title>
        <authorList>
            <person name="Zhang L."/>
        </authorList>
    </citation>
    <scope>NUCLEOTIDE SEQUENCE [LARGE SCALE GENOMIC DNA]</scope>
    <source>
        <strain evidence="2">LZ_2023a</strain>
        <tissue evidence="2">Muscle</tissue>
    </source>
</reference>
<protein>
    <submittedName>
        <fullName evidence="2">Uncharacterized protein</fullName>
    </submittedName>
</protein>
<gene>
    <name evidence="2" type="ORF">O3P69_006755</name>
</gene>
<name>A0AAW0U0W0_SCYPA</name>
<dbReference type="Proteomes" id="UP001487740">
    <property type="component" value="Unassembled WGS sequence"/>
</dbReference>
<keyword evidence="3" id="KW-1185">Reference proteome</keyword>
<accession>A0AAW0U0W0</accession>
<feature type="region of interest" description="Disordered" evidence="1">
    <location>
        <begin position="70"/>
        <end position="100"/>
    </location>
</feature>
<proteinExistence type="predicted"/>